<dbReference type="InterPro" id="IPR007240">
    <property type="entry name" value="Atg17"/>
</dbReference>
<evidence type="ECO:0000256" key="2">
    <source>
        <dbReference type="ARBA" id="ARBA00013806"/>
    </source>
</evidence>
<keyword evidence="4 6" id="KW-0072">Autophagy</keyword>
<dbReference type="EMBL" id="HE796870">
    <property type="protein sequence ID" value="CCL98175.1"/>
    <property type="molecule type" value="Genomic_DNA"/>
</dbReference>
<reference evidence="9 10" key="1">
    <citation type="journal article" date="2012" name="Appl. Environ. Microbiol.">
        <title>Short-read sequencing for genomic analysis of the brown rot fungus Fibroporia radiculosa.</title>
        <authorList>
            <person name="Tang J.D."/>
            <person name="Perkins A.D."/>
            <person name="Sonstegard T.S."/>
            <person name="Schroeder S.G."/>
            <person name="Burgess S.C."/>
            <person name="Diehl S.V."/>
        </authorList>
    </citation>
    <scope>NUCLEOTIDE SEQUENCE [LARGE SCALE GENOMIC DNA]</scope>
    <source>
        <strain evidence="9 10">TFFH 294</strain>
    </source>
</reference>
<protein>
    <recommendedName>
        <fullName evidence="2 6">Autophagy-related protein 17</fullName>
    </recommendedName>
</protein>
<dbReference type="GO" id="GO:0030295">
    <property type="term" value="F:protein kinase activator activity"/>
    <property type="evidence" value="ECO:0007669"/>
    <property type="project" value="TreeGrafter"/>
</dbReference>
<evidence type="ECO:0000256" key="5">
    <source>
        <dbReference type="ARBA" id="ARBA00023136"/>
    </source>
</evidence>
<comment type="function">
    <text evidence="6">Autophagy-specific protein that functions in response to autophagy-inducing signals as a scaffold to recruit other ATG proteins to organize preautophagosomal structure (PAS) formation. Modulates the timing and magnitude of the autophagy response, such as the size of the sequestering vesicles. Plays particularly a role in pexophagy and nucleophagy.</text>
</comment>
<evidence type="ECO:0000256" key="4">
    <source>
        <dbReference type="ARBA" id="ARBA00023006"/>
    </source>
</evidence>
<dbReference type="Proteomes" id="UP000006352">
    <property type="component" value="Unassembled WGS sequence"/>
</dbReference>
<keyword evidence="5" id="KW-0472">Membrane</keyword>
<gene>
    <name evidence="9" type="ORF">FIBRA_00169</name>
</gene>
<evidence type="ECO:0000256" key="7">
    <source>
        <dbReference type="SAM" id="MobiDB-lite"/>
    </source>
</evidence>
<proteinExistence type="inferred from homology"/>
<keyword evidence="3 6" id="KW-0963">Cytoplasm</keyword>
<dbReference type="HOGENOM" id="CLU_024595_0_0_1"/>
<dbReference type="PANTHER" id="PTHR28005:SF1">
    <property type="entry name" value="AUTOPHAGY-RELATED PROTEIN 17"/>
    <property type="match status" value="1"/>
</dbReference>
<evidence type="ECO:0000259" key="8">
    <source>
        <dbReference type="Pfam" id="PF04108"/>
    </source>
</evidence>
<comment type="similarity">
    <text evidence="1 6">Belongs to the ATG17 family.</text>
</comment>
<dbReference type="OrthoDB" id="1937984at2759"/>
<dbReference type="GO" id="GO:0060090">
    <property type="term" value="F:molecular adaptor activity"/>
    <property type="evidence" value="ECO:0007669"/>
    <property type="project" value="TreeGrafter"/>
</dbReference>
<dbReference type="AlphaFoldDB" id="J7RV35"/>
<sequence length="523" mass="58787">MSFHSMATSPPVCSSPGQPHLVSLVLQSKKALQHGEALCARASALSSASSQTAVDVLALDAKVRWITDAVLEQLKVCVPLGLEYVFGKLRLSFREMAAQVAKSIEQKRTQFEAQVAEWDAIRSQRTDALDTILESLGAQVVPPSFHASLTSDISPFGNQRDSDEEDSAGLFGEQRPDQSPTHTLRSVARPRVNGTHSARSSWKTLRDFVNERDIEKALDRIESDRDALDAILAKTSDYPESLSGTISNIEITLPDGAPLPSVNDVFVAQEVASHKMANLLESLAGHYDQMFTALHEREAGEEFSEEDIQQMHRDTNELPAVVTELEESIVIVETSHQQLLSARQTAQQQLGQLRCTLDELDELGDIMAEMLERQQIVEQNESIEHLTLLHQHLIPIEELHHQFASYQYSYSKLLLELDRRRQYRETAENIVRGMVAQLNAMTEEERVLREDFNTEFGRYIPEDVCIFAQNIPTRWSVVPWNDQQVETLLVVDSDLLEEVSASLILRDNGSNKQQLKGEIAPWR</sequence>
<dbReference type="GO" id="GO:0034045">
    <property type="term" value="C:phagophore assembly site membrane"/>
    <property type="evidence" value="ECO:0007669"/>
    <property type="project" value="UniProtKB-SubCell"/>
</dbReference>
<keyword evidence="10" id="KW-1185">Reference proteome</keyword>
<organism evidence="9 10">
    <name type="scientific">Fibroporia radiculosa</name>
    <dbReference type="NCBI Taxonomy" id="599839"/>
    <lineage>
        <taxon>Eukaryota</taxon>
        <taxon>Fungi</taxon>
        <taxon>Dikarya</taxon>
        <taxon>Basidiomycota</taxon>
        <taxon>Agaricomycotina</taxon>
        <taxon>Agaricomycetes</taxon>
        <taxon>Polyporales</taxon>
        <taxon>Fibroporiaceae</taxon>
        <taxon>Fibroporia</taxon>
    </lineage>
</organism>
<dbReference type="InterPro" id="IPR045326">
    <property type="entry name" value="ATG17-like_dom"/>
</dbReference>
<evidence type="ECO:0000256" key="1">
    <source>
        <dbReference type="ARBA" id="ARBA00006259"/>
    </source>
</evidence>
<dbReference type="GO" id="GO:0000422">
    <property type="term" value="P:autophagy of mitochondrion"/>
    <property type="evidence" value="ECO:0007669"/>
    <property type="project" value="TreeGrafter"/>
</dbReference>
<dbReference type="GO" id="GO:0000045">
    <property type="term" value="P:autophagosome assembly"/>
    <property type="evidence" value="ECO:0007669"/>
    <property type="project" value="TreeGrafter"/>
</dbReference>
<accession>J7RV35</accession>
<dbReference type="RefSeq" id="XP_012177458.1">
    <property type="nucleotide sequence ID" value="XM_012322068.1"/>
</dbReference>
<comment type="subcellular location">
    <subcellularLocation>
        <location evidence="6">Cytoplasm</location>
    </subcellularLocation>
    <subcellularLocation>
        <location evidence="6">Preautophagosomal structure membrane</location>
        <topology evidence="6">Peripheral membrane protein</topology>
    </subcellularLocation>
</comment>
<evidence type="ECO:0000256" key="3">
    <source>
        <dbReference type="ARBA" id="ARBA00022490"/>
    </source>
</evidence>
<dbReference type="Pfam" id="PF04108">
    <property type="entry name" value="ATG17_like"/>
    <property type="match status" value="1"/>
</dbReference>
<feature type="domain" description="Autophagy protein ATG17-like" evidence="8">
    <location>
        <begin position="32"/>
        <end position="460"/>
    </location>
</feature>
<dbReference type="STRING" id="599839.J7RV35"/>
<dbReference type="GO" id="GO:0034727">
    <property type="term" value="P:piecemeal microautophagy of the nucleus"/>
    <property type="evidence" value="ECO:0007669"/>
    <property type="project" value="TreeGrafter"/>
</dbReference>
<name>J7RV35_9APHY</name>
<evidence type="ECO:0000313" key="9">
    <source>
        <dbReference type="EMBL" id="CCL98175.1"/>
    </source>
</evidence>
<dbReference type="FunCoup" id="J7RV35">
    <property type="interactions" value="15"/>
</dbReference>
<dbReference type="InParanoid" id="J7RV35"/>
<feature type="region of interest" description="Disordered" evidence="7">
    <location>
        <begin position="151"/>
        <end position="200"/>
    </location>
</feature>
<evidence type="ECO:0000313" key="10">
    <source>
        <dbReference type="Proteomes" id="UP000006352"/>
    </source>
</evidence>
<dbReference type="GO" id="GO:1990316">
    <property type="term" value="C:Atg1/ULK1 kinase complex"/>
    <property type="evidence" value="ECO:0007669"/>
    <property type="project" value="TreeGrafter"/>
</dbReference>
<dbReference type="GeneID" id="24093086"/>
<evidence type="ECO:0000256" key="6">
    <source>
        <dbReference type="RuleBase" id="RU368080"/>
    </source>
</evidence>
<dbReference type="PANTHER" id="PTHR28005">
    <property type="entry name" value="AUTOPHAGY-RELATED PROTEIN 17"/>
    <property type="match status" value="1"/>
</dbReference>